<dbReference type="RefSeq" id="WP_109618168.1">
    <property type="nucleotide sequence ID" value="NZ_PPEI02000001.1"/>
</dbReference>
<gene>
    <name evidence="2" type="ORF">C1638_003345</name>
</gene>
<keyword evidence="3" id="KW-1185">Reference proteome</keyword>
<dbReference type="OrthoDB" id="2080979at2"/>
<reference evidence="2" key="1">
    <citation type="submission" date="2018-04" db="EMBL/GenBank/DDBJ databases">
        <title>Draft Genome Sequences of Chryseobacterium lactis NCTC11390T isolated from milk, Chryseobacterium oncorhynchi 701B-08T from rainbow trout, and Chryseobacterium viscerum 687B-08T from diseased fish.</title>
        <authorList>
            <person name="Jeong J.-J."/>
            <person name="Lee Y.J."/>
            <person name="Pathiraja D."/>
            <person name="Park B."/>
            <person name="Choi I.-G."/>
            <person name="Kim K.D."/>
        </authorList>
    </citation>
    <scope>NUCLEOTIDE SEQUENCE [LARGE SCALE GENOMIC DNA]</scope>
    <source>
        <strain evidence="2">701B-08</strain>
    </source>
</reference>
<dbReference type="InterPro" id="IPR025359">
    <property type="entry name" value="SduA_C"/>
</dbReference>
<evidence type="ECO:0000259" key="1">
    <source>
        <dbReference type="Pfam" id="PF14082"/>
    </source>
</evidence>
<dbReference type="Proteomes" id="UP000236182">
    <property type="component" value="Unassembled WGS sequence"/>
</dbReference>
<organism evidence="2 3">
    <name type="scientific">Chryseobacterium oncorhynchi</name>
    <dbReference type="NCBI Taxonomy" id="741074"/>
    <lineage>
        <taxon>Bacteria</taxon>
        <taxon>Pseudomonadati</taxon>
        <taxon>Bacteroidota</taxon>
        <taxon>Flavobacteriia</taxon>
        <taxon>Flavobacteriales</taxon>
        <taxon>Weeksellaceae</taxon>
        <taxon>Chryseobacterium group</taxon>
        <taxon>Chryseobacterium</taxon>
    </lineage>
</organism>
<feature type="domain" description="Shedu protein SduA C-terminal" evidence="1">
    <location>
        <begin position="229"/>
        <end position="395"/>
    </location>
</feature>
<proteinExistence type="predicted"/>
<dbReference type="EMBL" id="PPEI02000001">
    <property type="protein sequence ID" value="PWN67640.1"/>
    <property type="molecule type" value="Genomic_DNA"/>
</dbReference>
<name>A0A316X9V7_9FLAO</name>
<evidence type="ECO:0000313" key="2">
    <source>
        <dbReference type="EMBL" id="PWN67640.1"/>
    </source>
</evidence>
<dbReference type="AlphaFoldDB" id="A0A316X9V7"/>
<evidence type="ECO:0000313" key="3">
    <source>
        <dbReference type="Proteomes" id="UP000236182"/>
    </source>
</evidence>
<dbReference type="Pfam" id="PF14082">
    <property type="entry name" value="SduA_C"/>
    <property type="match status" value="1"/>
</dbReference>
<sequence length="408" mass="47657">MIDFLINDNALVLRYTAEFANSTDWIRDAIKTKGFVRLKKTFYFEEKDIISNGDLIGEMDIDDFNDPDLEPCAHFNFAEVTGNYYKVQRGILINDFDIFISKEVLVKTKFFVADSDVSVFKVIKNISKSDIYLGGDHPNAVPVNEFEKLLKFFPSSYERRKYVEARISSVLRNYLDNVKDAEKLFQKHIDAKTSKHGTNLSKIFQEMELLKYLTILEKLQEMLKEEDAYSEHQWQEEILQIILLLYPKYICAFRSVPIKARLADGIKDKQLDILLVDSNGYVDIIEIKKPFENAIMTKGVYRDNYIPLRELSGTVMQIEKYIYYLNRWSVEGEKVLSAKYETQLPDGFDIKIANPGGVIIMGRENNLSSEQKHDFEVVKRKYKNIVDIITYDNLLERLKFTIEQIRKI</sequence>
<protein>
    <submittedName>
        <fullName evidence="2">DUF4263 domain-containing protein</fullName>
    </submittedName>
</protein>
<comment type="caution">
    <text evidence="2">The sequence shown here is derived from an EMBL/GenBank/DDBJ whole genome shotgun (WGS) entry which is preliminary data.</text>
</comment>
<accession>A0A316X9V7</accession>